<dbReference type="InterPro" id="IPR036457">
    <property type="entry name" value="PPM-type-like_dom_sf"/>
</dbReference>
<dbReference type="RefSeq" id="WP_348789831.1">
    <property type="nucleotide sequence ID" value="NZ_CP157390.1"/>
</dbReference>
<dbReference type="PANTHER" id="PTHR43102">
    <property type="entry name" value="SLR1143 PROTEIN"/>
    <property type="match status" value="1"/>
</dbReference>
<feature type="domain" description="GAF" evidence="1">
    <location>
        <begin position="20"/>
        <end position="161"/>
    </location>
</feature>
<dbReference type="EMBL" id="CP157390">
    <property type="protein sequence ID" value="XBM49921.1"/>
    <property type="molecule type" value="Genomic_DNA"/>
</dbReference>
<gene>
    <name evidence="3" type="ORF">AAME72_08630</name>
</gene>
<dbReference type="InterPro" id="IPR001932">
    <property type="entry name" value="PPM-type_phosphatase-like_dom"/>
</dbReference>
<dbReference type="PANTHER" id="PTHR43102:SF2">
    <property type="entry name" value="GAF DOMAIN-CONTAINING PROTEIN"/>
    <property type="match status" value="1"/>
</dbReference>
<organism evidence="3">
    <name type="scientific">Leifsonia sp. NPDC080035</name>
    <dbReference type="NCBI Taxonomy" id="3143936"/>
    <lineage>
        <taxon>Bacteria</taxon>
        <taxon>Bacillati</taxon>
        <taxon>Actinomycetota</taxon>
        <taxon>Actinomycetes</taxon>
        <taxon>Micrococcales</taxon>
        <taxon>Microbacteriaceae</taxon>
        <taxon>Leifsonia</taxon>
    </lineage>
</organism>
<accession>A0AAU7GJ64</accession>
<dbReference type="SMART" id="SM00065">
    <property type="entry name" value="GAF"/>
    <property type="match status" value="1"/>
</dbReference>
<feature type="domain" description="PPM-type phosphatase" evidence="2">
    <location>
        <begin position="175"/>
        <end position="377"/>
    </location>
</feature>
<proteinExistence type="predicted"/>
<protein>
    <submittedName>
        <fullName evidence="3">SpoIIE family protein phosphatase</fullName>
    </submittedName>
</protein>
<evidence type="ECO:0000313" key="3">
    <source>
        <dbReference type="EMBL" id="XBM49921.1"/>
    </source>
</evidence>
<sequence length="378" mass="40132">MVTEQRRQEALSALGILDTAPEDRFDRVTRLAQRMFGVPMVSITLIDGDRQWRKSHRGLTTEAPRESAFCDVTMRQDSALVIADARSDERFQDNPFVVGDPHLRFYAGEPLHAAGGEAVGTLCVLDTEPHEFSDEEAVMLRDLADWVQAELVRDDDAGGVTLVQTALLPRRKPAATGFEVAAACESGARVSGDFYDWYDVDGGFCVTVGDVVGGGMPAAVVATTVRAALRSATPYAGIERAIAEVSRTLEEDLGRLSLLATVLHARVSSVGDVEYLDAGHGLAFIVREAGGLERLEGGLPLGKSAERVSRTAQLAPGDALLCLSDGAFDALGGEHGLRRSEAIVRGSATPAGAVSRIVGAACAEHPLSEALAIVVRRG</sequence>
<dbReference type="Gene3D" id="3.60.40.10">
    <property type="entry name" value="PPM-type phosphatase domain"/>
    <property type="match status" value="1"/>
</dbReference>
<dbReference type="Gene3D" id="3.30.450.40">
    <property type="match status" value="1"/>
</dbReference>
<evidence type="ECO:0000259" key="2">
    <source>
        <dbReference type="SMART" id="SM00331"/>
    </source>
</evidence>
<evidence type="ECO:0000259" key="1">
    <source>
        <dbReference type="SMART" id="SM00065"/>
    </source>
</evidence>
<dbReference type="AlphaFoldDB" id="A0AAU7GJ64"/>
<name>A0AAU7GJ64_9MICO</name>
<reference evidence="3" key="1">
    <citation type="submission" date="2024-05" db="EMBL/GenBank/DDBJ databases">
        <title>The Natural Products Discovery Center: Release of the First 8490 Sequenced Strains for Exploring Actinobacteria Biosynthetic Diversity.</title>
        <authorList>
            <person name="Kalkreuter E."/>
            <person name="Kautsar S.A."/>
            <person name="Yang D."/>
            <person name="Bader C.D."/>
            <person name="Teijaro C.N."/>
            <person name="Fluegel L."/>
            <person name="Davis C.M."/>
            <person name="Simpson J.R."/>
            <person name="Lauterbach L."/>
            <person name="Steele A.D."/>
            <person name="Gui C."/>
            <person name="Meng S."/>
            <person name="Li G."/>
            <person name="Viehrig K."/>
            <person name="Ye F."/>
            <person name="Su P."/>
            <person name="Kiefer A.F."/>
            <person name="Nichols A."/>
            <person name="Cepeda A.J."/>
            <person name="Yan W."/>
            <person name="Fan B."/>
            <person name="Jiang Y."/>
            <person name="Adhikari A."/>
            <person name="Zheng C.-J."/>
            <person name="Schuster L."/>
            <person name="Cowan T.M."/>
            <person name="Smanski M.J."/>
            <person name="Chevrette M.G."/>
            <person name="de Carvalho L.P.S."/>
            <person name="Shen B."/>
        </authorList>
    </citation>
    <scope>NUCLEOTIDE SEQUENCE</scope>
    <source>
        <strain evidence="3">NPDC080035</strain>
    </source>
</reference>
<dbReference type="InterPro" id="IPR029016">
    <property type="entry name" value="GAF-like_dom_sf"/>
</dbReference>
<dbReference type="SUPFAM" id="SSF81606">
    <property type="entry name" value="PP2C-like"/>
    <property type="match status" value="1"/>
</dbReference>
<dbReference type="Pfam" id="PF01590">
    <property type="entry name" value="GAF"/>
    <property type="match status" value="1"/>
</dbReference>
<dbReference type="InterPro" id="IPR003018">
    <property type="entry name" value="GAF"/>
</dbReference>
<dbReference type="SUPFAM" id="SSF55781">
    <property type="entry name" value="GAF domain-like"/>
    <property type="match status" value="1"/>
</dbReference>
<dbReference type="SMART" id="SM00331">
    <property type="entry name" value="PP2C_SIG"/>
    <property type="match status" value="1"/>
</dbReference>
<dbReference type="Pfam" id="PF07228">
    <property type="entry name" value="SpoIIE"/>
    <property type="match status" value="1"/>
</dbReference>